<proteinExistence type="predicted"/>
<dbReference type="Pfam" id="PF07600">
    <property type="entry name" value="DUF1564"/>
    <property type="match status" value="1"/>
</dbReference>
<keyword evidence="2" id="KW-1185">Reference proteome</keyword>
<protein>
    <recommendedName>
        <fullName evidence="3">PF07600 family protein</fullName>
    </recommendedName>
</protein>
<dbReference type="Proteomes" id="UP000014540">
    <property type="component" value="Unassembled WGS sequence"/>
</dbReference>
<name>S3VX70_9LEPT</name>
<evidence type="ECO:0000313" key="1">
    <source>
        <dbReference type="EMBL" id="EPG72742.1"/>
    </source>
</evidence>
<dbReference type="AlphaFoldDB" id="S3VX70"/>
<evidence type="ECO:0000313" key="2">
    <source>
        <dbReference type="Proteomes" id="UP000014540"/>
    </source>
</evidence>
<dbReference type="EMBL" id="AKWZ02000011">
    <property type="protein sequence ID" value="EPG72742.1"/>
    <property type="molecule type" value="Genomic_DNA"/>
</dbReference>
<accession>S3VX70</accession>
<gene>
    <name evidence="1" type="ORF">LEP1GSC058_1041</name>
</gene>
<organism evidence="1 2">
    <name type="scientific">Leptospira fainei serovar Hurstbridge str. BUT 6</name>
    <dbReference type="NCBI Taxonomy" id="1193011"/>
    <lineage>
        <taxon>Bacteria</taxon>
        <taxon>Pseudomonadati</taxon>
        <taxon>Spirochaetota</taxon>
        <taxon>Spirochaetia</taxon>
        <taxon>Leptospirales</taxon>
        <taxon>Leptospiraceae</taxon>
        <taxon>Leptospira</taxon>
    </lineage>
</organism>
<sequence length="141" mass="16688">MSWNGNFSEYLAHLLFKYKLSLHLHEGLCKNRLRVTFQDRGLNLIRYSYRPFEEDYQELKTLSLAHGVSINFLIVYLIEMDQNSIWQKIISLFWKGKMPPRPGISIFYREIDHSLKQISLTCLLEPTVFYLARGAISWSIL</sequence>
<evidence type="ECO:0008006" key="3">
    <source>
        <dbReference type="Google" id="ProtNLM"/>
    </source>
</evidence>
<comment type="caution">
    <text evidence="1">The sequence shown here is derived from an EMBL/GenBank/DDBJ whole genome shotgun (WGS) entry which is preliminary data.</text>
</comment>
<reference evidence="1" key="1">
    <citation type="submission" date="2013-04" db="EMBL/GenBank/DDBJ databases">
        <authorList>
            <person name="Harkins D.M."/>
            <person name="Durkin A.S."/>
            <person name="Selengut J.D."/>
            <person name="Sanka R."/>
            <person name="DePew J."/>
            <person name="Purushe J."/>
            <person name="Ahmed A."/>
            <person name="van der Linden H."/>
            <person name="Goris M.G.A."/>
            <person name="Hartskeerl R.A."/>
            <person name="Vinetz J.M."/>
            <person name="Sutton G.G."/>
            <person name="Nelson W.C."/>
            <person name="Fouts D.E."/>
        </authorList>
    </citation>
    <scope>NUCLEOTIDE SEQUENCE [LARGE SCALE GENOMIC DNA]</scope>
    <source>
        <strain evidence="1">BUT 6</strain>
    </source>
</reference>
<dbReference type="InterPro" id="IPR011458">
    <property type="entry name" value="DUF1564"/>
</dbReference>
<dbReference type="STRING" id="1193011.LEP1GSC058_1041"/>